<evidence type="ECO:0008006" key="4">
    <source>
        <dbReference type="Google" id="ProtNLM"/>
    </source>
</evidence>
<evidence type="ECO:0000256" key="1">
    <source>
        <dbReference type="SAM" id="MobiDB-lite"/>
    </source>
</evidence>
<reference evidence="2" key="2">
    <citation type="submission" date="2021-04" db="EMBL/GenBank/DDBJ databases">
        <authorList>
            <person name="Gilroy R."/>
        </authorList>
    </citation>
    <scope>NUCLEOTIDE SEQUENCE</scope>
    <source>
        <strain evidence="2">ChiGjej4B4-7305</strain>
    </source>
</reference>
<proteinExistence type="predicted"/>
<dbReference type="Proteomes" id="UP000824037">
    <property type="component" value="Unassembled WGS sequence"/>
</dbReference>
<feature type="compositionally biased region" description="Basic residues" evidence="1">
    <location>
        <begin position="84"/>
        <end position="127"/>
    </location>
</feature>
<gene>
    <name evidence="2" type="ORF">H9815_06205</name>
</gene>
<accession>A0A9D2EDF6</accession>
<dbReference type="EMBL" id="DXBY01000104">
    <property type="protein sequence ID" value="HIZ35352.1"/>
    <property type="molecule type" value="Genomic_DNA"/>
</dbReference>
<organism evidence="2 3">
    <name type="scientific">Candidatus Ruania gallistercoris</name>
    <dbReference type="NCBI Taxonomy" id="2838746"/>
    <lineage>
        <taxon>Bacteria</taxon>
        <taxon>Bacillati</taxon>
        <taxon>Actinomycetota</taxon>
        <taxon>Actinomycetes</taxon>
        <taxon>Micrococcales</taxon>
        <taxon>Ruaniaceae</taxon>
        <taxon>Ruania</taxon>
    </lineage>
</organism>
<evidence type="ECO:0000313" key="3">
    <source>
        <dbReference type="Proteomes" id="UP000824037"/>
    </source>
</evidence>
<evidence type="ECO:0000313" key="2">
    <source>
        <dbReference type="EMBL" id="HIZ35352.1"/>
    </source>
</evidence>
<name>A0A9D2EDF6_9MICO</name>
<dbReference type="AlphaFoldDB" id="A0A9D2EDF6"/>
<protein>
    <recommendedName>
        <fullName evidence="4">Integrase catalytic domain-containing protein</fullName>
    </recommendedName>
</protein>
<comment type="caution">
    <text evidence="2">The sequence shown here is derived from an EMBL/GenBank/DDBJ whole genome shotgun (WGS) entry which is preliminary data.</text>
</comment>
<sequence>MTAQPPAHDTTALQHQLNSFQTWYNTQRPYRALNRRTPAEAYAQTPKARPAPHSRSGGCTIRTDRVDQDGEGLPSPRRQDAPFRHRSRPQRTTRPPPHRPRRRPRRRPQHRHHPRRAHHRPHPRLPGKKKDPGKNRGPTS</sequence>
<reference evidence="2" key="1">
    <citation type="journal article" date="2021" name="PeerJ">
        <title>Extensive microbial diversity within the chicken gut microbiome revealed by metagenomics and culture.</title>
        <authorList>
            <person name="Gilroy R."/>
            <person name="Ravi A."/>
            <person name="Getino M."/>
            <person name="Pursley I."/>
            <person name="Horton D.L."/>
            <person name="Alikhan N.F."/>
            <person name="Baker D."/>
            <person name="Gharbi K."/>
            <person name="Hall N."/>
            <person name="Watson M."/>
            <person name="Adriaenssens E.M."/>
            <person name="Foster-Nyarko E."/>
            <person name="Jarju S."/>
            <person name="Secka A."/>
            <person name="Antonio M."/>
            <person name="Oren A."/>
            <person name="Chaudhuri R.R."/>
            <person name="La Ragione R."/>
            <person name="Hildebrand F."/>
            <person name="Pallen M.J."/>
        </authorList>
    </citation>
    <scope>NUCLEOTIDE SEQUENCE</scope>
    <source>
        <strain evidence="2">ChiGjej4B4-7305</strain>
    </source>
</reference>
<feature type="region of interest" description="Disordered" evidence="1">
    <location>
        <begin position="28"/>
        <end position="140"/>
    </location>
</feature>